<dbReference type="PANTHER" id="PTHR33507">
    <property type="entry name" value="INNER MEMBRANE PROTEIN YBBJ"/>
    <property type="match status" value="1"/>
</dbReference>
<dbReference type="GO" id="GO:0005886">
    <property type="term" value="C:plasma membrane"/>
    <property type="evidence" value="ECO:0007669"/>
    <property type="project" value="TreeGrafter"/>
</dbReference>
<dbReference type="OrthoDB" id="284354at2"/>
<dbReference type="PANTHER" id="PTHR33507:SF3">
    <property type="entry name" value="INNER MEMBRANE PROTEIN YBBJ"/>
    <property type="match status" value="1"/>
</dbReference>
<reference evidence="9 10" key="1">
    <citation type="submission" date="2019-02" db="EMBL/GenBank/DDBJ databases">
        <title>Deep-cultivation of Planctomycetes and their phenomic and genomic characterization uncovers novel biology.</title>
        <authorList>
            <person name="Wiegand S."/>
            <person name="Jogler M."/>
            <person name="Boedeker C."/>
            <person name="Pinto D."/>
            <person name="Vollmers J."/>
            <person name="Rivas-Marin E."/>
            <person name="Kohn T."/>
            <person name="Peeters S.H."/>
            <person name="Heuer A."/>
            <person name="Rast P."/>
            <person name="Oberbeckmann S."/>
            <person name="Bunk B."/>
            <person name="Jeske O."/>
            <person name="Meyerdierks A."/>
            <person name="Storesund J.E."/>
            <person name="Kallscheuer N."/>
            <person name="Luecker S."/>
            <person name="Lage O.M."/>
            <person name="Pohl T."/>
            <person name="Merkel B.J."/>
            <person name="Hornburger P."/>
            <person name="Mueller R.-W."/>
            <person name="Bruemmer F."/>
            <person name="Labrenz M."/>
            <person name="Spormann A.M."/>
            <person name="Op den Camp H."/>
            <person name="Overmann J."/>
            <person name="Amann R."/>
            <person name="Jetten M.S.M."/>
            <person name="Mascher T."/>
            <person name="Medema M.H."/>
            <person name="Devos D.P."/>
            <person name="Kaster A.-K."/>
            <person name="Ovreas L."/>
            <person name="Rohde M."/>
            <person name="Galperin M.Y."/>
            <person name="Jogler C."/>
        </authorList>
    </citation>
    <scope>NUCLEOTIDE SEQUENCE [LARGE SCALE GENOMIC DNA]</scope>
    <source>
        <strain evidence="9 10">Mal48</strain>
    </source>
</reference>
<dbReference type="InterPro" id="IPR052165">
    <property type="entry name" value="Membrane_assoc_protease"/>
</dbReference>
<feature type="transmembrane region" description="Helical" evidence="5">
    <location>
        <begin position="573"/>
        <end position="594"/>
    </location>
</feature>
<dbReference type="Pfam" id="PF25145">
    <property type="entry name" value="NfeD1b_N"/>
    <property type="match status" value="1"/>
</dbReference>
<dbReference type="CDD" id="cd07021">
    <property type="entry name" value="Clp_protease_NfeD_like"/>
    <property type="match status" value="1"/>
</dbReference>
<dbReference type="InterPro" id="IPR056738">
    <property type="entry name" value="NfeD1b_N"/>
</dbReference>
<feature type="transmembrane region" description="Helical" evidence="5">
    <location>
        <begin position="528"/>
        <end position="561"/>
    </location>
</feature>
<evidence type="ECO:0000313" key="9">
    <source>
        <dbReference type="EMBL" id="QDT31292.1"/>
    </source>
</evidence>
<dbReference type="SUPFAM" id="SSF141322">
    <property type="entry name" value="NfeD domain-like"/>
    <property type="match status" value="1"/>
</dbReference>
<keyword evidence="2 5" id="KW-0812">Transmembrane</keyword>
<dbReference type="KEGG" id="tpol:Mal48_05250"/>
<feature type="domain" description="NfeD integral membrane" evidence="7">
    <location>
        <begin position="523"/>
        <end position="643"/>
    </location>
</feature>
<proteinExistence type="predicted"/>
<protein>
    <submittedName>
        <fullName evidence="9">Uncharacterized protein</fullName>
    </submittedName>
</protein>
<dbReference type="SUPFAM" id="SSF52096">
    <property type="entry name" value="ClpP/crotonase"/>
    <property type="match status" value="1"/>
</dbReference>
<dbReference type="Gene3D" id="3.90.226.10">
    <property type="entry name" value="2-enoyl-CoA Hydratase, Chain A, domain 1"/>
    <property type="match status" value="1"/>
</dbReference>
<evidence type="ECO:0000256" key="1">
    <source>
        <dbReference type="ARBA" id="ARBA00004141"/>
    </source>
</evidence>
<dbReference type="Gene3D" id="2.40.50.140">
    <property type="entry name" value="Nucleic acid-binding proteins"/>
    <property type="match status" value="1"/>
</dbReference>
<gene>
    <name evidence="9" type="ORF">Mal48_05250</name>
</gene>
<dbReference type="InterPro" id="IPR002810">
    <property type="entry name" value="NfeD-like_C"/>
</dbReference>
<evidence type="ECO:0000259" key="7">
    <source>
        <dbReference type="Pfam" id="PF24961"/>
    </source>
</evidence>
<dbReference type="InterPro" id="IPR029045">
    <property type="entry name" value="ClpP/crotonase-like_dom_sf"/>
</dbReference>
<dbReference type="InterPro" id="IPR012340">
    <property type="entry name" value="NA-bd_OB-fold"/>
</dbReference>
<organism evidence="9 10">
    <name type="scientific">Thalassoglobus polymorphus</name>
    <dbReference type="NCBI Taxonomy" id="2527994"/>
    <lineage>
        <taxon>Bacteria</taxon>
        <taxon>Pseudomonadati</taxon>
        <taxon>Planctomycetota</taxon>
        <taxon>Planctomycetia</taxon>
        <taxon>Planctomycetales</taxon>
        <taxon>Planctomycetaceae</taxon>
        <taxon>Thalassoglobus</taxon>
    </lineage>
</organism>
<keyword evidence="4 5" id="KW-0472">Membrane</keyword>
<dbReference type="Pfam" id="PF01957">
    <property type="entry name" value="NfeD"/>
    <property type="match status" value="1"/>
</dbReference>
<dbReference type="Proteomes" id="UP000315724">
    <property type="component" value="Chromosome"/>
</dbReference>
<evidence type="ECO:0000259" key="6">
    <source>
        <dbReference type="Pfam" id="PF01957"/>
    </source>
</evidence>
<evidence type="ECO:0000256" key="4">
    <source>
        <dbReference type="ARBA" id="ARBA00023136"/>
    </source>
</evidence>
<name>A0A517QI35_9PLAN</name>
<feature type="domain" description="NfeD1b N-terminal" evidence="8">
    <location>
        <begin position="282"/>
        <end position="434"/>
    </location>
</feature>
<evidence type="ECO:0000256" key="2">
    <source>
        <dbReference type="ARBA" id="ARBA00022692"/>
    </source>
</evidence>
<accession>A0A517QI35</accession>
<feature type="transmembrane region" description="Helical" evidence="5">
    <location>
        <begin position="627"/>
        <end position="648"/>
    </location>
</feature>
<dbReference type="AlphaFoldDB" id="A0A517QI35"/>
<evidence type="ECO:0000256" key="5">
    <source>
        <dbReference type="SAM" id="Phobius"/>
    </source>
</evidence>
<dbReference type="Pfam" id="PF24961">
    <property type="entry name" value="NfeD_membrane"/>
    <property type="match status" value="1"/>
</dbReference>
<dbReference type="EMBL" id="CP036267">
    <property type="protein sequence ID" value="QDT31292.1"/>
    <property type="molecule type" value="Genomic_DNA"/>
</dbReference>
<keyword evidence="3 5" id="KW-1133">Transmembrane helix</keyword>
<evidence type="ECO:0000256" key="3">
    <source>
        <dbReference type="ARBA" id="ARBA00022989"/>
    </source>
</evidence>
<dbReference type="InterPro" id="IPR056739">
    <property type="entry name" value="NfeD_membrane"/>
</dbReference>
<evidence type="ECO:0000313" key="10">
    <source>
        <dbReference type="Proteomes" id="UP000315724"/>
    </source>
</evidence>
<sequence>MSFSFSSSRFSRVAPCFARVTLFSAMLLFGLSAIEELSAQEQEVTPVGRLIPLESPLSDEALGLVRRTALELQSIAETEDRKTYLFLEIKPGITEFHNAFAMAEFLTASAIQNVTTVAWVSETVTGNNALVALACKEIVMAPDAKLGDLGRGKAVAEDRQEIVLAIVAKRRNARVTTPLAKAMLDPAVSLVNVTIETENGERETRLATADEASALLDSGAVIQKKTTIKESGTPGIFSGEDAQRYQMLARQIANTRNEVADAFQLPVESLRELTAPDAETNVAYILLHDEIDRVFHSFALSQIDRAVAQGAKTIIFEVDTPGGLLDVCIDLSSRIIRLNESGIRTIAYIPNQAISGGAIISAACSEIYMQPDAKIGDAMPISLTIGGGFVHADPKILSVLLEHMRMLAEKTGRPTVLVEGFCDAKLEAFEVTNKTSGRKWYMSEDEIHKSNGEWIKGPRVPESRPEVAVFVNGRRAHELKLASAPVENVEELKERLGIPLSMEFQVTERSWVDSLVFWLNNEWVTGMLFFLAIVCIYIEMATMTGFFGILAASAFGVFFWSRMLGGTASTLELSMFVLGLGCLAMEVFVIPGFGVFGVSGILMIVGSLVMASMTFSGFGVQYDMERVVVSFAPFAASLVGVIVFASFLGKYLPHIPILNSMILTPPNIVPEDDEPRLRATSRQATSELVGSVGAAVSDLRPAGKAQIDGRLYDVVSDGPYIQFDCDIEVVKVQGNRIVVREKTV</sequence>
<keyword evidence="10" id="KW-1185">Reference proteome</keyword>
<comment type="subcellular location">
    <subcellularLocation>
        <location evidence="1">Membrane</location>
        <topology evidence="1">Multi-pass membrane protein</topology>
    </subcellularLocation>
</comment>
<feature type="transmembrane region" description="Helical" evidence="5">
    <location>
        <begin position="600"/>
        <end position="620"/>
    </location>
</feature>
<evidence type="ECO:0000259" key="8">
    <source>
        <dbReference type="Pfam" id="PF25145"/>
    </source>
</evidence>
<feature type="domain" description="NfeD-like C-terminal" evidence="6">
    <location>
        <begin position="686"/>
        <end position="740"/>
    </location>
</feature>